<keyword evidence="1" id="KW-1133">Transmembrane helix</keyword>
<keyword evidence="1" id="KW-0812">Transmembrane</keyword>
<name>A0A6I3XE33_9BURK</name>
<protein>
    <submittedName>
        <fullName evidence="2">Uncharacterized protein</fullName>
    </submittedName>
</protein>
<reference evidence="2 3" key="1">
    <citation type="submission" date="2019-11" db="EMBL/GenBank/DDBJ databases">
        <title>Draft Genome Sequences of Six Type Strains of the Genus Massilia.</title>
        <authorList>
            <person name="Miess H."/>
            <person name="Frediansyah A."/>
            <person name="Goeker M."/>
            <person name="Gross H."/>
        </authorList>
    </citation>
    <scope>NUCLEOTIDE SEQUENCE [LARGE SCALE GENOMIC DNA]</scope>
    <source>
        <strain evidence="2 3">DSM 17513</strain>
    </source>
</reference>
<dbReference type="Proteomes" id="UP000431684">
    <property type="component" value="Unassembled WGS sequence"/>
</dbReference>
<evidence type="ECO:0000313" key="3">
    <source>
        <dbReference type="Proteomes" id="UP000431684"/>
    </source>
</evidence>
<keyword evidence="3" id="KW-1185">Reference proteome</keyword>
<sequence length="106" mass="11591">MRSNRVASTFGILMLIGSAPWVLAIATVIQIMIAHDEGESSGGNALGLMMMSLSAYGIALVSCFAGIIYFAYAALRQKAFPKIWHWVAIGYSICLLIIPIIYFIFQ</sequence>
<dbReference type="OrthoDB" id="8758635at2"/>
<keyword evidence="1" id="KW-0472">Membrane</keyword>
<evidence type="ECO:0000313" key="2">
    <source>
        <dbReference type="EMBL" id="MUI11008.1"/>
    </source>
</evidence>
<organism evidence="2 3">
    <name type="scientific">Pseudoduganella dura</name>
    <dbReference type="NCBI Taxonomy" id="321982"/>
    <lineage>
        <taxon>Bacteria</taxon>
        <taxon>Pseudomonadati</taxon>
        <taxon>Pseudomonadota</taxon>
        <taxon>Betaproteobacteria</taxon>
        <taxon>Burkholderiales</taxon>
        <taxon>Oxalobacteraceae</taxon>
        <taxon>Telluria group</taxon>
        <taxon>Pseudoduganella</taxon>
    </lineage>
</organism>
<evidence type="ECO:0000256" key="1">
    <source>
        <dbReference type="SAM" id="Phobius"/>
    </source>
</evidence>
<dbReference type="RefSeq" id="WP_155706753.1">
    <property type="nucleotide sequence ID" value="NZ_BMWU01000075.1"/>
</dbReference>
<dbReference type="EMBL" id="WNWM01000002">
    <property type="protein sequence ID" value="MUI11008.1"/>
    <property type="molecule type" value="Genomic_DNA"/>
</dbReference>
<dbReference type="AlphaFoldDB" id="A0A6I3XE33"/>
<feature type="transmembrane region" description="Helical" evidence="1">
    <location>
        <begin position="53"/>
        <end position="72"/>
    </location>
</feature>
<accession>A0A6I3XE33</accession>
<feature type="transmembrane region" description="Helical" evidence="1">
    <location>
        <begin position="84"/>
        <end position="105"/>
    </location>
</feature>
<feature type="transmembrane region" description="Helical" evidence="1">
    <location>
        <begin position="12"/>
        <end position="33"/>
    </location>
</feature>
<gene>
    <name evidence="2" type="ORF">GJV26_00650</name>
</gene>
<proteinExistence type="predicted"/>
<comment type="caution">
    <text evidence="2">The sequence shown here is derived from an EMBL/GenBank/DDBJ whole genome shotgun (WGS) entry which is preliminary data.</text>
</comment>